<protein>
    <submittedName>
        <fullName evidence="2">LysR family transcriptional regulator</fullName>
    </submittedName>
</protein>
<dbReference type="Pfam" id="PF00126">
    <property type="entry name" value="HTH_1"/>
    <property type="match status" value="1"/>
</dbReference>
<sequence>MKHLSDFSGRLLNAFITLVDCGQFKLAAERCNVSQSVLVKFFQTLR</sequence>
<evidence type="ECO:0000313" key="3">
    <source>
        <dbReference type="Proteomes" id="UP001385892"/>
    </source>
</evidence>
<name>A0ABU8WUR3_9BURK</name>
<dbReference type="InterPro" id="IPR036388">
    <property type="entry name" value="WH-like_DNA-bd_sf"/>
</dbReference>
<dbReference type="InterPro" id="IPR000847">
    <property type="entry name" value="LysR_HTH_N"/>
</dbReference>
<comment type="caution">
    <text evidence="2">The sequence shown here is derived from an EMBL/GenBank/DDBJ whole genome shotgun (WGS) entry which is preliminary data.</text>
</comment>
<reference evidence="2 3" key="1">
    <citation type="submission" date="2024-03" db="EMBL/GenBank/DDBJ databases">
        <title>Novel species of the genus Variovorax.</title>
        <authorList>
            <person name="Liu Q."/>
            <person name="Xin Y.-H."/>
        </authorList>
    </citation>
    <scope>NUCLEOTIDE SEQUENCE [LARGE SCALE GENOMIC DNA]</scope>
    <source>
        <strain evidence="2 3">KACC 18900</strain>
    </source>
</reference>
<evidence type="ECO:0000313" key="2">
    <source>
        <dbReference type="EMBL" id="MEJ8851251.1"/>
    </source>
</evidence>
<dbReference type="Gene3D" id="1.10.10.10">
    <property type="entry name" value="Winged helix-like DNA-binding domain superfamily/Winged helix DNA-binding domain"/>
    <property type="match status" value="1"/>
</dbReference>
<proteinExistence type="predicted"/>
<feature type="domain" description="HTH lysR-type" evidence="1">
    <location>
        <begin position="10"/>
        <end position="39"/>
    </location>
</feature>
<dbReference type="Proteomes" id="UP001385892">
    <property type="component" value="Unassembled WGS sequence"/>
</dbReference>
<dbReference type="RefSeq" id="WP_340346805.1">
    <property type="nucleotide sequence ID" value="NZ_JBBKZT010000020.1"/>
</dbReference>
<keyword evidence="3" id="KW-1185">Reference proteome</keyword>
<organism evidence="2 3">
    <name type="scientific">Variovorax rhizosphaerae</name>
    <dbReference type="NCBI Taxonomy" id="1836200"/>
    <lineage>
        <taxon>Bacteria</taxon>
        <taxon>Pseudomonadati</taxon>
        <taxon>Pseudomonadota</taxon>
        <taxon>Betaproteobacteria</taxon>
        <taxon>Burkholderiales</taxon>
        <taxon>Comamonadaceae</taxon>
        <taxon>Variovorax</taxon>
    </lineage>
</organism>
<accession>A0ABU8WUR3</accession>
<dbReference type="EMBL" id="JBBKZT010000020">
    <property type="protein sequence ID" value="MEJ8851251.1"/>
    <property type="molecule type" value="Genomic_DNA"/>
</dbReference>
<evidence type="ECO:0000259" key="1">
    <source>
        <dbReference type="Pfam" id="PF00126"/>
    </source>
</evidence>
<gene>
    <name evidence="2" type="ORF">WKW82_31765</name>
</gene>